<evidence type="ECO:0000256" key="5">
    <source>
        <dbReference type="RuleBase" id="RU363032"/>
    </source>
</evidence>
<evidence type="ECO:0000256" key="2">
    <source>
        <dbReference type="ARBA" id="ARBA00022692"/>
    </source>
</evidence>
<dbReference type="GO" id="GO:0055085">
    <property type="term" value="P:transmembrane transport"/>
    <property type="evidence" value="ECO:0007669"/>
    <property type="project" value="InterPro"/>
</dbReference>
<feature type="transmembrane region" description="Helical" evidence="5">
    <location>
        <begin position="301"/>
        <end position="319"/>
    </location>
</feature>
<accession>N6V406</accession>
<feature type="transmembrane region" description="Helical" evidence="5">
    <location>
        <begin position="453"/>
        <end position="474"/>
    </location>
</feature>
<feature type="domain" description="ABC transmembrane type-1" evidence="6">
    <location>
        <begin position="385"/>
        <end position="572"/>
    </location>
</feature>
<dbReference type="PATRIC" id="fig|363754.4.peg.2294"/>
<dbReference type="InterPro" id="IPR000515">
    <property type="entry name" value="MetI-like"/>
</dbReference>
<feature type="domain" description="ABC transmembrane type-1" evidence="6">
    <location>
        <begin position="72"/>
        <end position="271"/>
    </location>
</feature>
<dbReference type="GO" id="GO:0005886">
    <property type="term" value="C:plasma membrane"/>
    <property type="evidence" value="ECO:0007669"/>
    <property type="project" value="UniProtKB-SubCell"/>
</dbReference>
<proteinExistence type="inferred from homology"/>
<dbReference type="PANTHER" id="PTHR42744:SF1">
    <property type="entry name" value="BINDING-PROTEIN-DEPENDENT TRANSPORT SYSTEMS INNER MEMBRANE COMPONENT"/>
    <property type="match status" value="1"/>
</dbReference>
<comment type="caution">
    <text evidence="7">The sequence shown here is derived from an EMBL/GenBank/DDBJ whole genome shotgun (WGS) entry which is preliminary data.</text>
</comment>
<name>N6V406_9HYPH</name>
<protein>
    <submittedName>
        <fullName evidence="7">Putative nitrate transport system permease protein</fullName>
    </submittedName>
</protein>
<comment type="similarity">
    <text evidence="5">Belongs to the binding-protein-dependent transport system permease family.</text>
</comment>
<sequence length="586" mass="64394">MVFLANDRRERSAVAALAGARILPNGYDLAAFAFIAAAAYLTLHGVGEMRAPLSSLSTAPISLDPAYLPEYALRTTLRMMAAIVASLIFTFVVATLAAKSRRAEKIIIPALDILQSVPVLGFLTFTVTFFMGLFPGSQMGAECASIFAIFTSQAWNMAFSFYQSLRTVPRDLDEVSRGFRLSAWQRFWRLEAPFAAPGLVWNTMMSMSGGWFFVVASEAITVGDTTVQLPGLGSWLALAIDKQDFVSVGWAVLAMAIVILLYDQLLFRPIVAWADKFRFEQTAGQQKPRSWVYSLIRRTRLLKHVTAPFAAVWNALFLLRFRSAPRAIAKSRGEQSAVSGLIDFCWFSLIAAIGAWSIWVIASYLSQTLSWADVWIAFAGGFVTLARVVVLIAVASLIWVPLGVWIGLRPAVAERVQPIAQFLAAFPANVLFPVAVIAIVATGASPSIWLSPLMVLGTQWYILFNVIAGASAFPTDLREASAVYRLRSWTWWRRAILPGIFPYYVTGALTASGGSWNASIVAELASWGDTKLEAFGLGSYIAKATAAGDFPRVILGIAVMSIFVTLFNRTLWRPLYVFAERRLRLD</sequence>
<feature type="transmembrane region" description="Helical" evidence="5">
    <location>
        <begin position="110"/>
        <end position="133"/>
    </location>
</feature>
<feature type="transmembrane region" description="Helical" evidence="5">
    <location>
        <begin position="29"/>
        <end position="47"/>
    </location>
</feature>
<evidence type="ECO:0000256" key="3">
    <source>
        <dbReference type="ARBA" id="ARBA00022989"/>
    </source>
</evidence>
<dbReference type="STRING" id="363754.RHSP_48069"/>
<dbReference type="InterPro" id="IPR035906">
    <property type="entry name" value="MetI-like_sf"/>
</dbReference>
<feature type="transmembrane region" description="Helical" evidence="5">
    <location>
        <begin position="77"/>
        <end position="98"/>
    </location>
</feature>
<gene>
    <name evidence="7" type="ORF">RHSP_48069</name>
</gene>
<dbReference type="CDD" id="cd06261">
    <property type="entry name" value="TM_PBP2"/>
    <property type="match status" value="2"/>
</dbReference>
<dbReference type="Gene3D" id="1.10.3720.10">
    <property type="entry name" value="MetI-like"/>
    <property type="match status" value="2"/>
</dbReference>
<keyword evidence="2 5" id="KW-0812">Transmembrane</keyword>
<dbReference type="OrthoDB" id="9806809at2"/>
<feature type="transmembrane region" description="Helical" evidence="5">
    <location>
        <begin position="374"/>
        <end position="407"/>
    </location>
</feature>
<keyword evidence="4 5" id="KW-0472">Membrane</keyword>
<dbReference type="SUPFAM" id="SSF161098">
    <property type="entry name" value="MetI-like"/>
    <property type="match status" value="2"/>
</dbReference>
<dbReference type="RefSeq" id="WP_004116285.1">
    <property type="nucleotide sequence ID" value="NZ_AQHN01000055.1"/>
</dbReference>
<organism evidence="7 8">
    <name type="scientific">Rhizobium freirei PRF 81</name>
    <dbReference type="NCBI Taxonomy" id="363754"/>
    <lineage>
        <taxon>Bacteria</taxon>
        <taxon>Pseudomonadati</taxon>
        <taxon>Pseudomonadota</taxon>
        <taxon>Alphaproteobacteria</taxon>
        <taxon>Hyphomicrobiales</taxon>
        <taxon>Rhizobiaceae</taxon>
        <taxon>Rhizobium/Agrobacterium group</taxon>
        <taxon>Rhizobium</taxon>
    </lineage>
</organism>
<dbReference type="AlphaFoldDB" id="N6V406"/>
<dbReference type="EMBL" id="AQHN01000055">
    <property type="protein sequence ID" value="ENN87846.1"/>
    <property type="molecule type" value="Genomic_DNA"/>
</dbReference>
<feature type="transmembrane region" description="Helical" evidence="5">
    <location>
        <begin position="340"/>
        <end position="362"/>
    </location>
</feature>
<evidence type="ECO:0000256" key="4">
    <source>
        <dbReference type="ARBA" id="ARBA00023136"/>
    </source>
</evidence>
<evidence type="ECO:0000313" key="8">
    <source>
        <dbReference type="Proteomes" id="UP000012429"/>
    </source>
</evidence>
<dbReference type="PANTHER" id="PTHR42744">
    <property type="entry name" value="BINDING-PROTEIN-DEPENDENT TRANSPORT SYSTEMS INNER MEMBRANE COMPONENT"/>
    <property type="match status" value="1"/>
</dbReference>
<keyword evidence="3 5" id="KW-1133">Transmembrane helix</keyword>
<keyword evidence="5" id="KW-0813">Transport</keyword>
<evidence type="ECO:0000313" key="7">
    <source>
        <dbReference type="EMBL" id="ENN87846.1"/>
    </source>
</evidence>
<reference evidence="7 8" key="1">
    <citation type="journal article" date="2012" name="BMC Genomics">
        <title>Genomic basis of broad host range and environmental adaptability of Rhizobium tropici CIAT 899 and Rhizobium sp. PRF 81 which are used in inoculants for common bean (Phaseolus vulgaris L.).</title>
        <authorList>
            <person name="Ormeno-Orrillo E."/>
            <person name="Menna P."/>
            <person name="Almeida L.G."/>
            <person name="Ollero F.J."/>
            <person name="Nicolas M.F."/>
            <person name="Pains Rodrigues E."/>
            <person name="Shigueyoshi Nakatani A."/>
            <person name="Silva Batista J.S."/>
            <person name="Oliveira Chueire L.M."/>
            <person name="Souza R.C."/>
            <person name="Ribeiro Vasconcelos A.T."/>
            <person name="Megias M."/>
            <person name="Hungria M."/>
            <person name="Martinez-Romero E."/>
        </authorList>
    </citation>
    <scope>NUCLEOTIDE SEQUENCE [LARGE SCALE GENOMIC DNA]</scope>
    <source>
        <strain evidence="7 8">PRF 81</strain>
    </source>
</reference>
<evidence type="ECO:0000259" key="6">
    <source>
        <dbReference type="PROSITE" id="PS50928"/>
    </source>
</evidence>
<feature type="transmembrane region" description="Helical" evidence="5">
    <location>
        <begin position="553"/>
        <end position="572"/>
    </location>
</feature>
<dbReference type="PROSITE" id="PS50928">
    <property type="entry name" value="ABC_TM1"/>
    <property type="match status" value="2"/>
</dbReference>
<keyword evidence="8" id="KW-1185">Reference proteome</keyword>
<dbReference type="Pfam" id="PF00528">
    <property type="entry name" value="BPD_transp_1"/>
    <property type="match status" value="2"/>
</dbReference>
<evidence type="ECO:0000256" key="1">
    <source>
        <dbReference type="ARBA" id="ARBA00004651"/>
    </source>
</evidence>
<comment type="subcellular location">
    <subcellularLocation>
        <location evidence="1 5">Cell membrane</location>
        <topology evidence="1 5">Multi-pass membrane protein</topology>
    </subcellularLocation>
</comment>
<feature type="transmembrane region" description="Helical" evidence="5">
    <location>
        <begin position="495"/>
        <end position="516"/>
    </location>
</feature>
<dbReference type="Proteomes" id="UP000012429">
    <property type="component" value="Unassembled WGS sequence"/>
</dbReference>
<feature type="transmembrane region" description="Helical" evidence="5">
    <location>
        <begin position="419"/>
        <end position="441"/>
    </location>
</feature>
<feature type="transmembrane region" description="Helical" evidence="5">
    <location>
        <begin position="245"/>
        <end position="262"/>
    </location>
</feature>